<accession>A0A2P2KWI4</accession>
<reference evidence="2" key="1">
    <citation type="submission" date="2018-02" db="EMBL/GenBank/DDBJ databases">
        <title>Rhizophora mucronata_Transcriptome.</title>
        <authorList>
            <person name="Meera S.P."/>
            <person name="Sreeshan A."/>
            <person name="Augustine A."/>
        </authorList>
    </citation>
    <scope>NUCLEOTIDE SEQUENCE</scope>
    <source>
        <tissue evidence="2">Leaf</tissue>
    </source>
</reference>
<protein>
    <submittedName>
        <fullName evidence="2">Uncharacterized protein</fullName>
    </submittedName>
</protein>
<feature type="compositionally biased region" description="Basic and acidic residues" evidence="1">
    <location>
        <begin position="51"/>
        <end position="67"/>
    </location>
</feature>
<name>A0A2P2KWI4_RHIMU</name>
<proteinExistence type="predicted"/>
<dbReference type="EMBL" id="GGEC01029615">
    <property type="protein sequence ID" value="MBX10099.1"/>
    <property type="molecule type" value="Transcribed_RNA"/>
</dbReference>
<dbReference type="AlphaFoldDB" id="A0A2P2KWI4"/>
<feature type="region of interest" description="Disordered" evidence="1">
    <location>
        <begin position="29"/>
        <end position="86"/>
    </location>
</feature>
<evidence type="ECO:0000313" key="2">
    <source>
        <dbReference type="EMBL" id="MBX10099.1"/>
    </source>
</evidence>
<feature type="compositionally biased region" description="Basic and acidic residues" evidence="1">
    <location>
        <begin position="75"/>
        <end position="86"/>
    </location>
</feature>
<sequence length="86" mass="10322">MSQTNTVLKYLVWQERKGKEKQEAFCCDQGRDENKQRKKRSRILGFQSYIKQEKERGKQEKGEENSHDSLSLSRMGEKGRRKEREK</sequence>
<organism evidence="2">
    <name type="scientific">Rhizophora mucronata</name>
    <name type="common">Asiatic mangrove</name>
    <dbReference type="NCBI Taxonomy" id="61149"/>
    <lineage>
        <taxon>Eukaryota</taxon>
        <taxon>Viridiplantae</taxon>
        <taxon>Streptophyta</taxon>
        <taxon>Embryophyta</taxon>
        <taxon>Tracheophyta</taxon>
        <taxon>Spermatophyta</taxon>
        <taxon>Magnoliopsida</taxon>
        <taxon>eudicotyledons</taxon>
        <taxon>Gunneridae</taxon>
        <taxon>Pentapetalae</taxon>
        <taxon>rosids</taxon>
        <taxon>fabids</taxon>
        <taxon>Malpighiales</taxon>
        <taxon>Rhizophoraceae</taxon>
        <taxon>Rhizophora</taxon>
    </lineage>
</organism>
<evidence type="ECO:0000256" key="1">
    <source>
        <dbReference type="SAM" id="MobiDB-lite"/>
    </source>
</evidence>